<proteinExistence type="predicted"/>
<reference evidence="1" key="1">
    <citation type="submission" date="2020-04" db="EMBL/GenBank/DDBJ databases">
        <title>A chromosome-scale assembly and high-density genetic map of the yellow drum (Nibea albiflora) genome.</title>
        <authorList>
            <person name="Xu D."/>
            <person name="Zhang W."/>
            <person name="Chen R."/>
            <person name="Tan P."/>
            <person name="Wang L."/>
            <person name="Song H."/>
            <person name="Tian L."/>
            <person name="Zhu Q."/>
            <person name="Wang B."/>
        </authorList>
    </citation>
    <scope>NUCLEOTIDE SEQUENCE</scope>
    <source>
        <strain evidence="1">ZJHYS-2018</strain>
    </source>
</reference>
<feature type="non-terminal residue" evidence="1">
    <location>
        <position position="1"/>
    </location>
</feature>
<dbReference type="Proteomes" id="UP000805704">
    <property type="component" value="Chromosome 3"/>
</dbReference>
<evidence type="ECO:0000313" key="2">
    <source>
        <dbReference type="Proteomes" id="UP000805704"/>
    </source>
</evidence>
<comment type="caution">
    <text evidence="1">The sequence shown here is derived from an EMBL/GenBank/DDBJ whole genome shotgun (WGS) entry which is preliminary data.</text>
</comment>
<sequence length="50" mass="5364">LISVSFQLTSLDSVGGWISARLLAVVLQEFVWGGLPIVLTLFSPVYANEG</sequence>
<dbReference type="EMBL" id="CM024791">
    <property type="protein sequence ID" value="KAG8004322.1"/>
    <property type="molecule type" value="Genomic_DNA"/>
</dbReference>
<keyword evidence="2" id="KW-1185">Reference proteome</keyword>
<gene>
    <name evidence="1" type="ORF">GBF38_009269</name>
</gene>
<organism evidence="1 2">
    <name type="scientific">Nibea albiflora</name>
    <name type="common">Yellow drum</name>
    <name type="synonym">Corvina albiflora</name>
    <dbReference type="NCBI Taxonomy" id="240163"/>
    <lineage>
        <taxon>Eukaryota</taxon>
        <taxon>Metazoa</taxon>
        <taxon>Chordata</taxon>
        <taxon>Craniata</taxon>
        <taxon>Vertebrata</taxon>
        <taxon>Euteleostomi</taxon>
        <taxon>Actinopterygii</taxon>
        <taxon>Neopterygii</taxon>
        <taxon>Teleostei</taxon>
        <taxon>Neoteleostei</taxon>
        <taxon>Acanthomorphata</taxon>
        <taxon>Eupercaria</taxon>
        <taxon>Sciaenidae</taxon>
        <taxon>Nibea</taxon>
    </lineage>
</organism>
<name>A0ACB7EQ99_NIBAL</name>
<accession>A0ACB7EQ99</accession>
<feature type="non-terminal residue" evidence="1">
    <location>
        <position position="50"/>
    </location>
</feature>
<evidence type="ECO:0000313" key="1">
    <source>
        <dbReference type="EMBL" id="KAG8004322.1"/>
    </source>
</evidence>
<protein>
    <submittedName>
        <fullName evidence="1">Uncharacterized protein</fullName>
    </submittedName>
</protein>